<dbReference type="Proteomes" id="UP000188879">
    <property type="component" value="Unassembled WGS sequence"/>
</dbReference>
<dbReference type="EC" id="3.5.1.94" evidence="5"/>
<evidence type="ECO:0000256" key="5">
    <source>
        <dbReference type="ARBA" id="ARBA00066788"/>
    </source>
</evidence>
<dbReference type="OrthoDB" id="9813383at2"/>
<dbReference type="FunFam" id="3.40.50.880:FF:000030">
    <property type="entry name" value="Gamma-glutamyl-gamma-aminobutyrate hydrolase PuuD"/>
    <property type="match status" value="1"/>
</dbReference>
<protein>
    <recommendedName>
        <fullName evidence="5">gamma-glutamyl-gamma-aminobutyrate hydrolase</fullName>
        <ecNumber evidence="5">3.5.1.94</ecNumber>
    </recommendedName>
</protein>
<comment type="caution">
    <text evidence="6">The sequence shown here is derived from an EMBL/GenBank/DDBJ whole genome shotgun (WGS) entry which is preliminary data.</text>
</comment>
<name>A0A1V2H3L9_9PROT</name>
<keyword evidence="7" id="KW-1185">Reference proteome</keyword>
<dbReference type="GO" id="GO:0005829">
    <property type="term" value="C:cytosol"/>
    <property type="evidence" value="ECO:0007669"/>
    <property type="project" value="TreeGrafter"/>
</dbReference>
<dbReference type="GO" id="GO:0006598">
    <property type="term" value="P:polyamine catabolic process"/>
    <property type="evidence" value="ECO:0007669"/>
    <property type="project" value="TreeGrafter"/>
</dbReference>
<comment type="similarity">
    <text evidence="1">Belongs to the peptidase C26 family.</text>
</comment>
<keyword evidence="6" id="KW-0378">Hydrolase</keyword>
<comment type="catalytic activity">
    <reaction evidence="2">
        <text>4-(gamma-L-glutamylamino)butanoate + H2O = 4-aminobutanoate + L-glutamate</text>
        <dbReference type="Rhea" id="RHEA:19737"/>
        <dbReference type="ChEBI" id="CHEBI:15377"/>
        <dbReference type="ChEBI" id="CHEBI:29985"/>
        <dbReference type="ChEBI" id="CHEBI:58800"/>
        <dbReference type="ChEBI" id="CHEBI:59888"/>
        <dbReference type="EC" id="3.5.1.94"/>
    </reaction>
</comment>
<dbReference type="Pfam" id="PF07722">
    <property type="entry name" value="Peptidase_C26"/>
    <property type="match status" value="1"/>
</dbReference>
<dbReference type="PROSITE" id="PS51273">
    <property type="entry name" value="GATASE_TYPE_1"/>
    <property type="match status" value="1"/>
</dbReference>
<dbReference type="InterPro" id="IPR044668">
    <property type="entry name" value="PuuD-like"/>
</dbReference>
<dbReference type="CDD" id="cd01745">
    <property type="entry name" value="GATase1_2"/>
    <property type="match status" value="1"/>
</dbReference>
<evidence type="ECO:0000313" key="7">
    <source>
        <dbReference type="Proteomes" id="UP000188879"/>
    </source>
</evidence>
<accession>A0A1V2H3L9</accession>
<evidence type="ECO:0000256" key="1">
    <source>
        <dbReference type="ARBA" id="ARBA00011083"/>
    </source>
</evidence>
<dbReference type="GO" id="GO:0033969">
    <property type="term" value="F:gamma-glutamyl-gamma-aminobutyrate hydrolase activity"/>
    <property type="evidence" value="ECO:0007669"/>
    <property type="project" value="UniProtKB-EC"/>
</dbReference>
<dbReference type="PANTHER" id="PTHR43235">
    <property type="entry name" value="GLUTAMINE AMIDOTRANSFERASE PB2B2.05-RELATED"/>
    <property type="match status" value="1"/>
</dbReference>
<dbReference type="EMBL" id="MLCO01000131">
    <property type="protein sequence ID" value="ONG52738.1"/>
    <property type="molecule type" value="Genomic_DNA"/>
</dbReference>
<evidence type="ECO:0000313" key="6">
    <source>
        <dbReference type="EMBL" id="ONG52738.1"/>
    </source>
</evidence>
<gene>
    <name evidence="6" type="ORF">BKE38_14035</name>
</gene>
<dbReference type="InterPro" id="IPR011697">
    <property type="entry name" value="Peptidase_C26"/>
</dbReference>
<comment type="function">
    <text evidence="3">Involved in the breakdown of putrescine via hydrolysis of the gamma-glutamyl linkage of gamma-glutamyl-gamma-aminobutyrate.</text>
</comment>
<evidence type="ECO:0000256" key="4">
    <source>
        <dbReference type="ARBA" id="ARBA00060634"/>
    </source>
</evidence>
<dbReference type="AlphaFoldDB" id="A0A1V2H3L9"/>
<reference evidence="6 7" key="1">
    <citation type="submission" date="2016-10" db="EMBL/GenBank/DDBJ databases">
        <title>Draft Genome sequence of Roseomonas sp. strain M3.</title>
        <authorList>
            <person name="Subhash Y."/>
            <person name="Lee S."/>
        </authorList>
    </citation>
    <scope>NUCLEOTIDE SEQUENCE [LARGE SCALE GENOMIC DNA]</scope>
    <source>
        <strain evidence="6 7">M3</strain>
    </source>
</reference>
<proteinExistence type="inferred from homology"/>
<dbReference type="Gene3D" id="3.40.50.880">
    <property type="match status" value="1"/>
</dbReference>
<comment type="pathway">
    <text evidence="4">Amine and polyamine degradation; putrescine degradation; 4-aminobutanoate from putrescine: step 4/4.</text>
</comment>
<sequence length="269" mass="28610">MRSSPHRPLIGIPCCMKAFGAFAMPNHAVSDHYIRVVLGPIGGMPVLLPAAGDSVAEALLPRLDGLMLTGSRSNVHPDLYAGPPHLEGTPEDCERDSTTLPLIRGALAMGLPLLAICRGFQELNVALGGTLDQRVQDLPGRLDHSTPADQALPKVRTGKAHAVRIAQDGELARLWAGIDFDPDAVPVNSLHNQAVREAAPRLVPEGWAPDGTIEAAHVRDSRGFAVGIQWHPEYDWAEDALSRRLFEAFGAAATAHARARAAAPALAAE</sequence>
<evidence type="ECO:0000256" key="2">
    <source>
        <dbReference type="ARBA" id="ARBA00052718"/>
    </source>
</evidence>
<evidence type="ECO:0000256" key="3">
    <source>
        <dbReference type="ARBA" id="ARBA00055068"/>
    </source>
</evidence>
<dbReference type="InterPro" id="IPR029062">
    <property type="entry name" value="Class_I_gatase-like"/>
</dbReference>
<dbReference type="PANTHER" id="PTHR43235:SF1">
    <property type="entry name" value="GLUTAMINE AMIDOTRANSFERASE PB2B2.05-RELATED"/>
    <property type="match status" value="1"/>
</dbReference>
<organism evidence="6 7">
    <name type="scientific">Teichococcus deserti</name>
    <dbReference type="NCBI Taxonomy" id="1817963"/>
    <lineage>
        <taxon>Bacteria</taxon>
        <taxon>Pseudomonadati</taxon>
        <taxon>Pseudomonadota</taxon>
        <taxon>Alphaproteobacteria</taxon>
        <taxon>Acetobacterales</taxon>
        <taxon>Roseomonadaceae</taxon>
        <taxon>Roseomonas</taxon>
    </lineage>
</organism>
<dbReference type="RefSeq" id="WP_076957972.1">
    <property type="nucleotide sequence ID" value="NZ_MLCO01000131.1"/>
</dbReference>
<dbReference type="SUPFAM" id="SSF52317">
    <property type="entry name" value="Class I glutamine amidotransferase-like"/>
    <property type="match status" value="1"/>
</dbReference>